<evidence type="ECO:0000313" key="3">
    <source>
        <dbReference type="EMBL" id="KAG2992814.1"/>
    </source>
</evidence>
<dbReference type="EMBL" id="RCML01000081">
    <property type="protein sequence ID" value="KAG2992814.1"/>
    <property type="molecule type" value="Genomic_DNA"/>
</dbReference>
<evidence type="ECO:0000313" key="2">
    <source>
        <dbReference type="EMBL" id="KAG2862561.1"/>
    </source>
</evidence>
<dbReference type="AlphaFoldDB" id="A0A329SRU4"/>
<dbReference type="Proteomes" id="UP000735874">
    <property type="component" value="Unassembled WGS sequence"/>
</dbReference>
<keyword evidence="6" id="KW-1185">Reference proteome</keyword>
<dbReference type="Proteomes" id="UP000697107">
    <property type="component" value="Unassembled WGS sequence"/>
</dbReference>
<keyword evidence="1" id="KW-0732">Signal</keyword>
<dbReference type="OrthoDB" id="111691at2759"/>
<organism evidence="5 6">
    <name type="scientific">Phytophthora cactorum</name>
    <dbReference type="NCBI Taxonomy" id="29920"/>
    <lineage>
        <taxon>Eukaryota</taxon>
        <taxon>Sar</taxon>
        <taxon>Stramenopiles</taxon>
        <taxon>Oomycota</taxon>
        <taxon>Peronosporomycetes</taxon>
        <taxon>Peronosporales</taxon>
        <taxon>Peronosporaceae</taxon>
        <taxon>Phytophthora</taxon>
    </lineage>
</organism>
<dbReference type="Proteomes" id="UP000251314">
    <property type="component" value="Unassembled WGS sequence"/>
</dbReference>
<accession>A0A329SRU4</accession>
<feature type="signal peptide" evidence="1">
    <location>
        <begin position="1"/>
        <end position="19"/>
    </location>
</feature>
<dbReference type="VEuPathDB" id="FungiDB:PC110_g4415"/>
<protein>
    <submittedName>
        <fullName evidence="5">Uncharacterized protein</fullName>
    </submittedName>
</protein>
<evidence type="ECO:0000313" key="6">
    <source>
        <dbReference type="Proteomes" id="UP000251314"/>
    </source>
</evidence>
<reference evidence="2" key="2">
    <citation type="submission" date="2018-10" db="EMBL/GenBank/DDBJ databases">
        <title>Effector identification in a new, highly contiguous assembly of the strawberry crown rot pathogen Phytophthora cactorum.</title>
        <authorList>
            <person name="Armitage A.D."/>
            <person name="Nellist C.F."/>
            <person name="Bates H."/>
            <person name="Vickerstaff R.J."/>
            <person name="Harrison R.J."/>
        </authorList>
    </citation>
    <scope>NUCLEOTIDE SEQUENCE</scope>
    <source>
        <strain evidence="2">15-7</strain>
        <strain evidence="3">P415</strain>
        <strain evidence="4">P421</strain>
    </source>
</reference>
<reference evidence="5 6" key="1">
    <citation type="submission" date="2018-01" db="EMBL/GenBank/DDBJ databases">
        <title>Draft genome of the strawberry crown rot pathogen Phytophthora cactorum.</title>
        <authorList>
            <person name="Armitage A.D."/>
            <person name="Lysoe E."/>
            <person name="Nellist C.F."/>
            <person name="Harrison R.J."/>
            <person name="Brurberg M.B."/>
        </authorList>
    </citation>
    <scope>NUCLEOTIDE SEQUENCE [LARGE SCALE GENOMIC DNA]</scope>
    <source>
        <strain evidence="5 6">10300</strain>
    </source>
</reference>
<comment type="caution">
    <text evidence="5">The sequence shown here is derived from an EMBL/GenBank/DDBJ whole genome shotgun (WGS) entry which is preliminary data.</text>
</comment>
<name>A0A329SRU4_9STRA</name>
<evidence type="ECO:0000313" key="5">
    <source>
        <dbReference type="EMBL" id="RAW39359.1"/>
    </source>
</evidence>
<feature type="chain" id="PRO_5040068007" evidence="1">
    <location>
        <begin position="20"/>
        <end position="188"/>
    </location>
</feature>
<dbReference type="Proteomes" id="UP000760860">
    <property type="component" value="Unassembled WGS sequence"/>
</dbReference>
<gene>
    <name evidence="5" type="ORF">PC110_g4415</name>
    <name evidence="2" type="ORF">PC113_g6193</name>
    <name evidence="3" type="ORF">PC118_g4365</name>
    <name evidence="4" type="ORF">PC129_g4098</name>
</gene>
<proteinExistence type="predicted"/>
<evidence type="ECO:0000313" key="4">
    <source>
        <dbReference type="EMBL" id="KAG3225268.1"/>
    </source>
</evidence>
<evidence type="ECO:0000256" key="1">
    <source>
        <dbReference type="SAM" id="SignalP"/>
    </source>
</evidence>
<dbReference type="EMBL" id="RCMV01000088">
    <property type="protein sequence ID" value="KAG3225268.1"/>
    <property type="molecule type" value="Genomic_DNA"/>
</dbReference>
<dbReference type="EMBL" id="RCMG01000125">
    <property type="protein sequence ID" value="KAG2862561.1"/>
    <property type="molecule type" value="Genomic_DNA"/>
</dbReference>
<dbReference type="EMBL" id="MJFZ01000068">
    <property type="protein sequence ID" value="RAW39359.1"/>
    <property type="molecule type" value="Genomic_DNA"/>
</dbReference>
<sequence length="188" mass="21668">MLNSVTLSLMASTLESMLAQLLSTSERLGRIEDVQAKLPILPPRDEIAHERLSQPSMEVESVVPPPAIATKLARCYLNWYTNHIWQAAKGKKVHNQRAEANAAVNIMMVLYQQPFEVPDEPSRADSTAYQDWMRLIWELSLNATANQRLHTFDIKQPTRKVSYLRKRWRQLRASNPDAYHRLHLNTLP</sequence>